<accession>A0A9W7FQU9</accession>
<protein>
    <submittedName>
        <fullName evidence="2">Uncharacterized protein</fullName>
    </submittedName>
</protein>
<dbReference type="EMBL" id="BRXW01000287">
    <property type="protein sequence ID" value="GMI17319.1"/>
    <property type="molecule type" value="Genomic_DNA"/>
</dbReference>
<feature type="region of interest" description="Disordered" evidence="1">
    <location>
        <begin position="107"/>
        <end position="132"/>
    </location>
</feature>
<proteinExistence type="predicted"/>
<evidence type="ECO:0000313" key="3">
    <source>
        <dbReference type="Proteomes" id="UP001165122"/>
    </source>
</evidence>
<feature type="compositionally biased region" description="Polar residues" evidence="1">
    <location>
        <begin position="37"/>
        <end position="57"/>
    </location>
</feature>
<sequence length="426" mass="47467">MNTYLSNQLQFNSIRKQEQATAKSKLMARLNARRSTKTSAPGSVTPADPTTSAVQPDSTPPPPEEESLATLANRTTALLAHDSPSDPESALPLLRLAFNLIEKTYYPPKPPSSAQSPNTPPPLKPSFGDDEAPIKQLYTNYQKYSTWRETKDLKNNLNYQPHLQDHTTPFPFINPNNPNPKSNLPPMTQILLTTFNNHSHRLNNLLSYLPLLGKDRHQIVVSSNDSLPTLCCASDSSKIELRDVILNLPCLPSLHMVYFHNNDNQHLKESCNNEEMSKTRLCFRERGSIDGRKGYMTVSSIEYLNKEVDLNNPAVVRQNVAVTLTCCEGEDLLKCIFNSLITVIYGEGCEVNFEVLRQMGFETDVKGVTILEGLKAVRDVQYFVVGKKEGGIDLEIIEDLGGRESKGIPSVIQDAIEGGAKSYHLR</sequence>
<name>A0A9W7FQU9_9STRA</name>
<keyword evidence="3" id="KW-1185">Reference proteome</keyword>
<dbReference type="Proteomes" id="UP001165122">
    <property type="component" value="Unassembled WGS sequence"/>
</dbReference>
<dbReference type="OrthoDB" id="10381763at2759"/>
<gene>
    <name evidence="2" type="ORF">TrLO_g691</name>
</gene>
<organism evidence="2 3">
    <name type="scientific">Triparma laevis f. longispina</name>
    <dbReference type="NCBI Taxonomy" id="1714387"/>
    <lineage>
        <taxon>Eukaryota</taxon>
        <taxon>Sar</taxon>
        <taxon>Stramenopiles</taxon>
        <taxon>Ochrophyta</taxon>
        <taxon>Bolidophyceae</taxon>
        <taxon>Parmales</taxon>
        <taxon>Triparmaceae</taxon>
        <taxon>Triparma</taxon>
    </lineage>
</organism>
<feature type="region of interest" description="Disordered" evidence="1">
    <location>
        <begin position="15"/>
        <end position="67"/>
    </location>
</feature>
<evidence type="ECO:0000313" key="2">
    <source>
        <dbReference type="EMBL" id="GMI17319.1"/>
    </source>
</evidence>
<evidence type="ECO:0000256" key="1">
    <source>
        <dbReference type="SAM" id="MobiDB-lite"/>
    </source>
</evidence>
<dbReference type="AlphaFoldDB" id="A0A9W7FQU9"/>
<comment type="caution">
    <text evidence="2">The sequence shown here is derived from an EMBL/GenBank/DDBJ whole genome shotgun (WGS) entry which is preliminary data.</text>
</comment>
<reference evidence="3" key="1">
    <citation type="journal article" date="2023" name="Commun. Biol.">
        <title>Genome analysis of Parmales, the sister group of diatoms, reveals the evolutionary specialization of diatoms from phago-mixotrophs to photoautotrophs.</title>
        <authorList>
            <person name="Ban H."/>
            <person name="Sato S."/>
            <person name="Yoshikawa S."/>
            <person name="Yamada K."/>
            <person name="Nakamura Y."/>
            <person name="Ichinomiya M."/>
            <person name="Sato N."/>
            <person name="Blanc-Mathieu R."/>
            <person name="Endo H."/>
            <person name="Kuwata A."/>
            <person name="Ogata H."/>
        </authorList>
    </citation>
    <scope>NUCLEOTIDE SEQUENCE [LARGE SCALE GENOMIC DNA]</scope>
    <source>
        <strain evidence="3">NIES 3700</strain>
    </source>
</reference>